<dbReference type="HOGENOM" id="CLU_1504440_0_0_1"/>
<dbReference type="Proteomes" id="UP000011668">
    <property type="component" value="Unassembled WGS sequence"/>
</dbReference>
<sequence length="179" mass="20287">MSVSSHFVWASNQCAYLIDQRAEFISWGWSILIWRNREKERCFSRRRRGARGQRKQLHGCLYRGECKCHISLAISFHDLSSCCGNSRIKAPTVKSPDSVDVNVTALETGSACESLRIKRSNRVIGEDKAGMSRGGTSPVSQDFCQDHSVSIQSMDWSPLFGPRDWRQHDILGYNRSKGC</sequence>
<protein>
    <submittedName>
        <fullName evidence="1">Uncharacterized protein</fullName>
    </submittedName>
</protein>
<evidence type="ECO:0000313" key="1">
    <source>
        <dbReference type="EMBL" id="ELU45951.1"/>
    </source>
</evidence>
<dbReference type="AlphaFoldDB" id="L8X6L4"/>
<evidence type="ECO:0000313" key="2">
    <source>
        <dbReference type="Proteomes" id="UP000011668"/>
    </source>
</evidence>
<gene>
    <name evidence="1" type="ORF">AG1IA_00011</name>
</gene>
<proteinExistence type="predicted"/>
<name>L8X6L4_THACA</name>
<comment type="caution">
    <text evidence="1">The sequence shown here is derived from an EMBL/GenBank/DDBJ whole genome shotgun (WGS) entry which is preliminary data.</text>
</comment>
<accession>L8X6L4</accession>
<keyword evidence="2" id="KW-1185">Reference proteome</keyword>
<organism evidence="1 2">
    <name type="scientific">Thanatephorus cucumeris (strain AG1-IA)</name>
    <name type="common">Rice sheath blight fungus</name>
    <name type="synonym">Rhizoctonia solani</name>
    <dbReference type="NCBI Taxonomy" id="983506"/>
    <lineage>
        <taxon>Eukaryota</taxon>
        <taxon>Fungi</taxon>
        <taxon>Dikarya</taxon>
        <taxon>Basidiomycota</taxon>
        <taxon>Agaricomycotina</taxon>
        <taxon>Agaricomycetes</taxon>
        <taxon>Cantharellales</taxon>
        <taxon>Ceratobasidiaceae</taxon>
        <taxon>Rhizoctonia</taxon>
        <taxon>Rhizoctonia solani AG-1</taxon>
    </lineage>
</organism>
<dbReference type="EMBL" id="AFRT01000008">
    <property type="protein sequence ID" value="ELU45951.1"/>
    <property type="molecule type" value="Genomic_DNA"/>
</dbReference>
<reference evidence="1 2" key="1">
    <citation type="journal article" date="2013" name="Nat. Commun.">
        <title>The evolution and pathogenic mechanisms of the rice sheath blight pathogen.</title>
        <authorList>
            <person name="Zheng A."/>
            <person name="Lin R."/>
            <person name="Xu L."/>
            <person name="Qin P."/>
            <person name="Tang C."/>
            <person name="Ai P."/>
            <person name="Zhang D."/>
            <person name="Liu Y."/>
            <person name="Sun Z."/>
            <person name="Feng H."/>
            <person name="Wang Y."/>
            <person name="Chen Y."/>
            <person name="Liang X."/>
            <person name="Fu R."/>
            <person name="Li Q."/>
            <person name="Zhang J."/>
            <person name="Yu X."/>
            <person name="Xie Z."/>
            <person name="Ding L."/>
            <person name="Guan P."/>
            <person name="Tang J."/>
            <person name="Liang Y."/>
            <person name="Wang S."/>
            <person name="Deng Q."/>
            <person name="Li S."/>
            <person name="Zhu J."/>
            <person name="Wang L."/>
            <person name="Liu H."/>
            <person name="Li P."/>
        </authorList>
    </citation>
    <scope>NUCLEOTIDE SEQUENCE [LARGE SCALE GENOMIC DNA]</scope>
    <source>
        <strain evidence="2">AG-1 IA</strain>
    </source>
</reference>